<gene>
    <name evidence="1" type="ORF">Nepgr_029983</name>
</gene>
<dbReference type="Proteomes" id="UP001279734">
    <property type="component" value="Unassembled WGS sequence"/>
</dbReference>
<comment type="caution">
    <text evidence="1">The sequence shown here is derived from an EMBL/GenBank/DDBJ whole genome shotgun (WGS) entry which is preliminary data.</text>
</comment>
<evidence type="ECO:0000313" key="1">
    <source>
        <dbReference type="EMBL" id="GMH28140.1"/>
    </source>
</evidence>
<keyword evidence="2" id="KW-1185">Reference proteome</keyword>
<sequence length="83" mass="9394">MHSFIKSSGKLFGSSTRLMVFNGFHSAQLNDLHYPQEIINSGDLSFNAKAVVKDKRHILSYLTSVPNNSAFSHFEPHVGKRRF</sequence>
<name>A0AAD3Y5F2_NEPGR</name>
<reference evidence="1" key="1">
    <citation type="submission" date="2023-05" db="EMBL/GenBank/DDBJ databases">
        <title>Nepenthes gracilis genome sequencing.</title>
        <authorList>
            <person name="Fukushima K."/>
        </authorList>
    </citation>
    <scope>NUCLEOTIDE SEQUENCE</scope>
    <source>
        <strain evidence="1">SING2019-196</strain>
    </source>
</reference>
<dbReference type="AlphaFoldDB" id="A0AAD3Y5F2"/>
<evidence type="ECO:0000313" key="2">
    <source>
        <dbReference type="Proteomes" id="UP001279734"/>
    </source>
</evidence>
<proteinExistence type="predicted"/>
<dbReference type="EMBL" id="BSYO01000034">
    <property type="protein sequence ID" value="GMH28140.1"/>
    <property type="molecule type" value="Genomic_DNA"/>
</dbReference>
<accession>A0AAD3Y5F2</accession>
<protein>
    <submittedName>
        <fullName evidence="1">Uncharacterized protein</fullName>
    </submittedName>
</protein>
<organism evidence="1 2">
    <name type="scientific">Nepenthes gracilis</name>
    <name type="common">Slender pitcher plant</name>
    <dbReference type="NCBI Taxonomy" id="150966"/>
    <lineage>
        <taxon>Eukaryota</taxon>
        <taxon>Viridiplantae</taxon>
        <taxon>Streptophyta</taxon>
        <taxon>Embryophyta</taxon>
        <taxon>Tracheophyta</taxon>
        <taxon>Spermatophyta</taxon>
        <taxon>Magnoliopsida</taxon>
        <taxon>eudicotyledons</taxon>
        <taxon>Gunneridae</taxon>
        <taxon>Pentapetalae</taxon>
        <taxon>Caryophyllales</taxon>
        <taxon>Nepenthaceae</taxon>
        <taxon>Nepenthes</taxon>
    </lineage>
</organism>